<proteinExistence type="predicted"/>
<comment type="caution">
    <text evidence="1">The sequence shown here is derived from an EMBL/GenBank/DDBJ whole genome shotgun (WGS) entry which is preliminary data.</text>
</comment>
<organism evidence="1 2">
    <name type="scientific">Pleurodeles waltl</name>
    <name type="common">Iberian ribbed newt</name>
    <dbReference type="NCBI Taxonomy" id="8319"/>
    <lineage>
        <taxon>Eukaryota</taxon>
        <taxon>Metazoa</taxon>
        <taxon>Chordata</taxon>
        <taxon>Craniata</taxon>
        <taxon>Vertebrata</taxon>
        <taxon>Euteleostomi</taxon>
        <taxon>Amphibia</taxon>
        <taxon>Batrachia</taxon>
        <taxon>Caudata</taxon>
        <taxon>Salamandroidea</taxon>
        <taxon>Salamandridae</taxon>
        <taxon>Pleurodelinae</taxon>
        <taxon>Pleurodeles</taxon>
    </lineage>
</organism>
<dbReference type="EMBL" id="JANPWB010000003">
    <property type="protein sequence ID" value="KAJ1199399.1"/>
    <property type="molecule type" value="Genomic_DNA"/>
</dbReference>
<protein>
    <submittedName>
        <fullName evidence="1">Uncharacterized protein</fullName>
    </submittedName>
</protein>
<name>A0AAV7VCS4_PLEWA</name>
<dbReference type="AlphaFoldDB" id="A0AAV7VCS4"/>
<accession>A0AAV7VCS4</accession>
<reference evidence="1" key="1">
    <citation type="journal article" date="2022" name="bioRxiv">
        <title>Sequencing and chromosome-scale assembly of the giantPleurodeles waltlgenome.</title>
        <authorList>
            <person name="Brown T."/>
            <person name="Elewa A."/>
            <person name="Iarovenko S."/>
            <person name="Subramanian E."/>
            <person name="Araus A.J."/>
            <person name="Petzold A."/>
            <person name="Susuki M."/>
            <person name="Suzuki K.-i.T."/>
            <person name="Hayashi T."/>
            <person name="Toyoda A."/>
            <person name="Oliveira C."/>
            <person name="Osipova E."/>
            <person name="Leigh N.D."/>
            <person name="Simon A."/>
            <person name="Yun M.H."/>
        </authorList>
    </citation>
    <scope>NUCLEOTIDE SEQUENCE</scope>
    <source>
        <strain evidence="1">20211129_DDA</strain>
        <tissue evidence="1">Liver</tissue>
    </source>
</reference>
<evidence type="ECO:0000313" key="2">
    <source>
        <dbReference type="Proteomes" id="UP001066276"/>
    </source>
</evidence>
<gene>
    <name evidence="1" type="ORF">NDU88_003235</name>
</gene>
<keyword evidence="2" id="KW-1185">Reference proteome</keyword>
<evidence type="ECO:0000313" key="1">
    <source>
        <dbReference type="EMBL" id="KAJ1199399.1"/>
    </source>
</evidence>
<dbReference type="Proteomes" id="UP001066276">
    <property type="component" value="Chromosome 2_1"/>
</dbReference>
<sequence>MAGSPPPREAGAAAWLRPLHGLQKRAAAGSGTRTWDSCDARCWTRDSWISPTGAAVTAWALRETERHYAGRREPLMGPLAAGRSGPARAQRDRQSRILNFQDGPTRREGNGRRGNWDAALKLGTCVKQHSAGGKGVGLRPAAEVKRALVETEALPESYRRAHLDLDQRLDRPPLAKRAAAGSGTRTWESCDACRRTRDSWISPTGAAGTAWALQGMERHYAGQREPLMVPLAAGRSRPARAQR</sequence>